<name>A0A9P3L7M4_9APHY</name>
<reference evidence="2 3" key="1">
    <citation type="submission" date="2021-08" db="EMBL/GenBank/DDBJ databases">
        <title>Draft Genome Sequence of Phanerochaete sordida strain YK-624.</title>
        <authorList>
            <person name="Mori T."/>
            <person name="Dohra H."/>
            <person name="Suzuki T."/>
            <person name="Kawagishi H."/>
            <person name="Hirai H."/>
        </authorList>
    </citation>
    <scope>NUCLEOTIDE SEQUENCE [LARGE SCALE GENOMIC DNA]</scope>
    <source>
        <strain evidence="2 3">YK-624</strain>
    </source>
</reference>
<comment type="caution">
    <text evidence="2">The sequence shown here is derived from an EMBL/GenBank/DDBJ whole genome shotgun (WGS) entry which is preliminary data.</text>
</comment>
<evidence type="ECO:0000256" key="1">
    <source>
        <dbReference type="SAM" id="MobiDB-lite"/>
    </source>
</evidence>
<sequence>MSSGHAYLLRKTQDDRGKASDQRAAKKVSNSPLTTTYFTSNVSVCLAPRPLLPPRPTPPQHESCDEVIQGSFVFDEFRQRLWRIGAVLAVRRNSGKLQVLLNVGGSVWRGLTNTPRTVRTRTAGVGV</sequence>
<feature type="compositionally biased region" description="Basic and acidic residues" evidence="1">
    <location>
        <begin position="11"/>
        <end position="24"/>
    </location>
</feature>
<gene>
    <name evidence="2" type="ORF">PsYK624_012130</name>
</gene>
<organism evidence="2 3">
    <name type="scientific">Phanerochaete sordida</name>
    <dbReference type="NCBI Taxonomy" id="48140"/>
    <lineage>
        <taxon>Eukaryota</taxon>
        <taxon>Fungi</taxon>
        <taxon>Dikarya</taxon>
        <taxon>Basidiomycota</taxon>
        <taxon>Agaricomycotina</taxon>
        <taxon>Agaricomycetes</taxon>
        <taxon>Polyporales</taxon>
        <taxon>Phanerochaetaceae</taxon>
        <taxon>Phanerochaete</taxon>
    </lineage>
</organism>
<dbReference type="Proteomes" id="UP000703269">
    <property type="component" value="Unassembled WGS sequence"/>
</dbReference>
<keyword evidence="3" id="KW-1185">Reference proteome</keyword>
<dbReference type="EMBL" id="BPQB01000002">
    <property type="protein sequence ID" value="GJE85135.1"/>
    <property type="molecule type" value="Genomic_DNA"/>
</dbReference>
<accession>A0A9P3L7M4</accession>
<protein>
    <submittedName>
        <fullName evidence="2">Uncharacterized protein</fullName>
    </submittedName>
</protein>
<evidence type="ECO:0000313" key="2">
    <source>
        <dbReference type="EMBL" id="GJE85135.1"/>
    </source>
</evidence>
<dbReference type="AlphaFoldDB" id="A0A9P3L7M4"/>
<feature type="region of interest" description="Disordered" evidence="1">
    <location>
        <begin position="1"/>
        <end position="29"/>
    </location>
</feature>
<proteinExistence type="predicted"/>
<evidence type="ECO:0000313" key="3">
    <source>
        <dbReference type="Proteomes" id="UP000703269"/>
    </source>
</evidence>